<keyword evidence="5 8" id="KW-0472">Membrane</keyword>
<keyword evidence="3 8" id="KW-1133">Transmembrane helix</keyword>
<comment type="caution">
    <text evidence="11">The sequence shown here is derived from an EMBL/GenBank/DDBJ whole genome shotgun (WGS) entry which is preliminary data.</text>
</comment>
<feature type="transmembrane region" description="Helical" evidence="8">
    <location>
        <begin position="34"/>
        <end position="57"/>
    </location>
</feature>
<keyword evidence="12" id="KW-1185">Reference proteome</keyword>
<dbReference type="AlphaFoldDB" id="A0A813RWJ5"/>
<feature type="transmembrane region" description="Helical" evidence="8">
    <location>
        <begin position="69"/>
        <end position="91"/>
    </location>
</feature>
<dbReference type="GO" id="GO:0005886">
    <property type="term" value="C:plasma membrane"/>
    <property type="evidence" value="ECO:0007669"/>
    <property type="project" value="TreeGrafter"/>
</dbReference>
<dbReference type="EMBL" id="CAJNOC010000677">
    <property type="protein sequence ID" value="CAF0790571.1"/>
    <property type="molecule type" value="Genomic_DNA"/>
</dbReference>
<evidence type="ECO:0000256" key="5">
    <source>
        <dbReference type="ARBA" id="ARBA00023136"/>
    </source>
</evidence>
<keyword evidence="7" id="KW-0807">Transducer</keyword>
<comment type="subcellular location">
    <subcellularLocation>
        <location evidence="1">Membrane</location>
        <topology evidence="1">Multi-pass membrane protein</topology>
    </subcellularLocation>
</comment>
<dbReference type="PANTHER" id="PTHR45695:SF9">
    <property type="entry name" value="LEUCOKININ RECEPTOR"/>
    <property type="match status" value="1"/>
</dbReference>
<evidence type="ECO:0000313" key="12">
    <source>
        <dbReference type="Proteomes" id="UP000663879"/>
    </source>
</evidence>
<proteinExistence type="predicted"/>
<evidence type="ECO:0000256" key="4">
    <source>
        <dbReference type="ARBA" id="ARBA00023040"/>
    </source>
</evidence>
<dbReference type="Gene3D" id="1.20.1070.10">
    <property type="entry name" value="Rhodopsin 7-helix transmembrane proteins"/>
    <property type="match status" value="1"/>
</dbReference>
<dbReference type="PRINTS" id="PR00237">
    <property type="entry name" value="GPCRRHODOPSN"/>
</dbReference>
<dbReference type="PROSITE" id="PS50262">
    <property type="entry name" value="G_PROTEIN_RECEP_F1_2"/>
    <property type="match status" value="1"/>
</dbReference>
<reference evidence="11" key="1">
    <citation type="submission" date="2021-02" db="EMBL/GenBank/DDBJ databases">
        <authorList>
            <person name="Nowell W R."/>
        </authorList>
    </citation>
    <scope>NUCLEOTIDE SEQUENCE</scope>
    <source>
        <strain evidence="11">Ploen Becks lab</strain>
    </source>
</reference>
<organism evidence="11 12">
    <name type="scientific">Brachionus calyciflorus</name>
    <dbReference type="NCBI Taxonomy" id="104777"/>
    <lineage>
        <taxon>Eukaryota</taxon>
        <taxon>Metazoa</taxon>
        <taxon>Spiralia</taxon>
        <taxon>Gnathifera</taxon>
        <taxon>Rotifera</taxon>
        <taxon>Eurotatoria</taxon>
        <taxon>Monogononta</taxon>
        <taxon>Pseudotrocha</taxon>
        <taxon>Ploima</taxon>
        <taxon>Brachionidae</taxon>
        <taxon>Brachionus</taxon>
    </lineage>
</organism>
<gene>
    <name evidence="11" type="ORF">OXX778_LOCUS5945</name>
</gene>
<dbReference type="PANTHER" id="PTHR45695">
    <property type="entry name" value="LEUCOKININ RECEPTOR-RELATED"/>
    <property type="match status" value="1"/>
</dbReference>
<evidence type="ECO:0000256" key="8">
    <source>
        <dbReference type="SAM" id="Phobius"/>
    </source>
</evidence>
<evidence type="ECO:0000256" key="9">
    <source>
        <dbReference type="SAM" id="SignalP"/>
    </source>
</evidence>
<dbReference type="GO" id="GO:0004930">
    <property type="term" value="F:G protein-coupled receptor activity"/>
    <property type="evidence" value="ECO:0007669"/>
    <property type="project" value="UniProtKB-KW"/>
</dbReference>
<evidence type="ECO:0000256" key="6">
    <source>
        <dbReference type="ARBA" id="ARBA00023170"/>
    </source>
</evidence>
<accession>A0A813RWJ5</accession>
<evidence type="ECO:0000259" key="10">
    <source>
        <dbReference type="PROSITE" id="PS50262"/>
    </source>
</evidence>
<evidence type="ECO:0000256" key="3">
    <source>
        <dbReference type="ARBA" id="ARBA00022989"/>
    </source>
</evidence>
<feature type="non-terminal residue" evidence="11">
    <location>
        <position position="95"/>
    </location>
</feature>
<feature type="signal peptide" evidence="9">
    <location>
        <begin position="1"/>
        <end position="18"/>
    </location>
</feature>
<dbReference type="InterPro" id="IPR017452">
    <property type="entry name" value="GPCR_Rhodpsn_7TM"/>
</dbReference>
<dbReference type="SUPFAM" id="SSF81321">
    <property type="entry name" value="Family A G protein-coupled receptor-like"/>
    <property type="match status" value="1"/>
</dbReference>
<evidence type="ECO:0000256" key="7">
    <source>
        <dbReference type="ARBA" id="ARBA00023224"/>
    </source>
</evidence>
<dbReference type="Pfam" id="PF00001">
    <property type="entry name" value="7tm_1"/>
    <property type="match status" value="1"/>
</dbReference>
<feature type="domain" description="G-protein coupled receptors family 1 profile" evidence="10">
    <location>
        <begin position="49"/>
        <end position="95"/>
    </location>
</feature>
<protein>
    <recommendedName>
        <fullName evidence="10">G-protein coupled receptors family 1 profile domain-containing protein</fullName>
    </recommendedName>
</protein>
<keyword evidence="4" id="KW-0297">G-protein coupled receptor</keyword>
<dbReference type="OrthoDB" id="5859976at2759"/>
<sequence>MKLFFSLAFLMANIYASAQMETISNQTLNKSYNWSVLGISIFSIFGIFGNILVCLTIKRDQALQTKTNFYLFSLAIADLAVCLVVIPLSIIQDFS</sequence>
<feature type="chain" id="PRO_5032852944" description="G-protein coupled receptors family 1 profile domain-containing protein" evidence="9">
    <location>
        <begin position="19"/>
        <end position="95"/>
    </location>
</feature>
<evidence type="ECO:0000256" key="1">
    <source>
        <dbReference type="ARBA" id="ARBA00004141"/>
    </source>
</evidence>
<keyword evidence="9" id="KW-0732">Signal</keyword>
<keyword evidence="6" id="KW-0675">Receptor</keyword>
<dbReference type="InterPro" id="IPR000276">
    <property type="entry name" value="GPCR_Rhodpsn"/>
</dbReference>
<evidence type="ECO:0000256" key="2">
    <source>
        <dbReference type="ARBA" id="ARBA00022692"/>
    </source>
</evidence>
<dbReference type="Proteomes" id="UP000663879">
    <property type="component" value="Unassembled WGS sequence"/>
</dbReference>
<evidence type="ECO:0000313" key="11">
    <source>
        <dbReference type="EMBL" id="CAF0790571.1"/>
    </source>
</evidence>
<keyword evidence="2 8" id="KW-0812">Transmembrane</keyword>
<name>A0A813RWJ5_9BILA</name>